<keyword evidence="2 6" id="KW-0288">FMN</keyword>
<feature type="binding site" evidence="6">
    <location>
        <position position="66"/>
    </location>
    <ligand>
        <name>FMN</name>
        <dbReference type="ChEBI" id="CHEBI:58210"/>
    </ligand>
</feature>
<evidence type="ECO:0000256" key="4">
    <source>
        <dbReference type="ARBA" id="ARBA00023033"/>
    </source>
</evidence>
<comment type="similarity">
    <text evidence="5">Belongs to the NtaA/SnaA/DszA monooxygenase family.</text>
</comment>
<dbReference type="PANTHER" id="PTHR30011:SF16">
    <property type="entry name" value="C2H2 FINGER DOMAIN TRANSCRIPTION FACTOR (EUROFUNG)-RELATED"/>
    <property type="match status" value="1"/>
</dbReference>
<dbReference type="PANTHER" id="PTHR30011">
    <property type="entry name" value="ALKANESULFONATE MONOOXYGENASE-RELATED"/>
    <property type="match status" value="1"/>
</dbReference>
<keyword evidence="9" id="KW-1185">Reference proteome</keyword>
<dbReference type="EMBL" id="WBJY01000001">
    <property type="protein sequence ID" value="KAB1649997.1"/>
    <property type="molecule type" value="Genomic_DNA"/>
</dbReference>
<comment type="caution">
    <text evidence="8">The sequence shown here is derived from an EMBL/GenBank/DDBJ whole genome shotgun (WGS) entry which is preliminary data.</text>
</comment>
<dbReference type="EC" id="1.14.-.-" evidence="8"/>
<protein>
    <submittedName>
        <fullName evidence="8">NtaA/DmoA family FMN-dependent monooxygenase</fullName>
        <ecNumber evidence="8">1.14.-.-</ecNumber>
    </submittedName>
</protein>
<evidence type="ECO:0000256" key="1">
    <source>
        <dbReference type="ARBA" id="ARBA00022630"/>
    </source>
</evidence>
<evidence type="ECO:0000256" key="3">
    <source>
        <dbReference type="ARBA" id="ARBA00023002"/>
    </source>
</evidence>
<evidence type="ECO:0000256" key="2">
    <source>
        <dbReference type="ARBA" id="ARBA00022643"/>
    </source>
</evidence>
<dbReference type="OrthoDB" id="3265338at2"/>
<dbReference type="AlphaFoldDB" id="A0A6H9WSU2"/>
<dbReference type="CDD" id="cd01095">
    <property type="entry name" value="Nitrilotriacetate_monoxgenase"/>
    <property type="match status" value="1"/>
</dbReference>
<keyword evidence="1 6" id="KW-0285">Flavoprotein</keyword>
<keyword evidence="4 8" id="KW-0503">Monooxygenase</keyword>
<dbReference type="GO" id="GO:0016705">
    <property type="term" value="F:oxidoreductase activity, acting on paired donors, with incorporation or reduction of molecular oxygen"/>
    <property type="evidence" value="ECO:0007669"/>
    <property type="project" value="InterPro"/>
</dbReference>
<reference evidence="8 9" key="1">
    <citation type="submission" date="2019-09" db="EMBL/GenBank/DDBJ databases">
        <title>Phylogeny of genus Pseudoclavibacter and closely related genus.</title>
        <authorList>
            <person name="Li Y."/>
        </authorList>
    </citation>
    <scope>NUCLEOTIDE SEQUENCE [LARGE SCALE GENOMIC DNA]</scope>
    <source>
        <strain evidence="8 9">EGI 60007</strain>
    </source>
</reference>
<dbReference type="Pfam" id="PF00296">
    <property type="entry name" value="Bac_luciferase"/>
    <property type="match status" value="1"/>
</dbReference>
<feature type="binding site" evidence="6">
    <location>
        <position position="228"/>
    </location>
    <ligand>
        <name>FMN</name>
        <dbReference type="ChEBI" id="CHEBI:58210"/>
    </ligand>
</feature>
<dbReference type="InterPro" id="IPR011251">
    <property type="entry name" value="Luciferase-like_dom"/>
</dbReference>
<sequence length="449" mass="50296">MERTAFMSPSRPRQLTLTMFTIGFGYHNDAWRHPSSVAEQVGSLKVVAEMAQAAERAKLDAVFFADNVASGAIRKNAVRGASFYEPIATMGALIGSTEKIGMIGTMSTTWSEPFQVARQFAALDQLSGGRIGWNVVTSINGNENFGREQMPLPEQRYERAMEFVDVVLQLWDSWDRDAIICDRETARWVDPDRVREIDHVGEHFRVKGPLSIPRSPQERPVVVQAGQSAAGIELGSSYADLIYTVQPELDAAIAFRTDYRQRVAAKGRNPDGVRILPGIMPITGRTKAEAQEFADELANCIYEPGGREVVERLLDVSVADLELTERIPLERLIDGPQRMERWKLFRDLSQEMTLGELMVHVSRAVGHRVMVDTPDRIADSMIEWFEAGACDGFNFNPPSVPEGMHRMFDLLVPVLQERGYFREDYEGDTFRERSGLVLDEPSTVAEPVG</sequence>
<keyword evidence="3 8" id="KW-0560">Oxidoreductase</keyword>
<dbReference type="InterPro" id="IPR016215">
    <property type="entry name" value="NTA_MOA"/>
</dbReference>
<dbReference type="NCBIfam" id="TIGR03860">
    <property type="entry name" value="FMN_nitrolo"/>
    <property type="match status" value="1"/>
</dbReference>
<organism evidence="8 9">
    <name type="scientific">Pseudoclavibacter endophyticus</name>
    <dbReference type="NCBI Taxonomy" id="1778590"/>
    <lineage>
        <taxon>Bacteria</taxon>
        <taxon>Bacillati</taxon>
        <taxon>Actinomycetota</taxon>
        <taxon>Actinomycetes</taxon>
        <taxon>Micrococcales</taxon>
        <taxon>Microbacteriaceae</taxon>
        <taxon>Pseudoclavibacter</taxon>
    </lineage>
</organism>
<dbReference type="InterPro" id="IPR051260">
    <property type="entry name" value="Diverse_substr_monoxygenases"/>
</dbReference>
<dbReference type="SUPFAM" id="SSF51679">
    <property type="entry name" value="Bacterial luciferase-like"/>
    <property type="match status" value="1"/>
</dbReference>
<proteinExistence type="inferred from homology"/>
<feature type="binding site" evidence="6">
    <location>
        <position position="105"/>
    </location>
    <ligand>
        <name>FMN</name>
        <dbReference type="ChEBI" id="CHEBI:58210"/>
    </ligand>
</feature>
<dbReference type="PIRSF" id="PIRSF000337">
    <property type="entry name" value="NTA_MOA"/>
    <property type="match status" value="1"/>
</dbReference>
<dbReference type="InterPro" id="IPR036661">
    <property type="entry name" value="Luciferase-like_sf"/>
</dbReference>
<evidence type="ECO:0000256" key="5">
    <source>
        <dbReference type="ARBA" id="ARBA00033748"/>
    </source>
</evidence>
<evidence type="ECO:0000313" key="9">
    <source>
        <dbReference type="Proteomes" id="UP000431744"/>
    </source>
</evidence>
<accession>A0A6H9WSU2</accession>
<feature type="domain" description="Luciferase-like" evidence="7">
    <location>
        <begin position="27"/>
        <end position="388"/>
    </location>
</feature>
<dbReference type="GO" id="GO:0004497">
    <property type="term" value="F:monooxygenase activity"/>
    <property type="evidence" value="ECO:0007669"/>
    <property type="project" value="UniProtKB-KW"/>
</dbReference>
<evidence type="ECO:0000256" key="6">
    <source>
        <dbReference type="PIRSR" id="PIRSR000337-1"/>
    </source>
</evidence>
<name>A0A6H9WSU2_9MICO</name>
<evidence type="ECO:0000313" key="8">
    <source>
        <dbReference type="EMBL" id="KAB1649997.1"/>
    </source>
</evidence>
<feature type="binding site" evidence="6">
    <location>
        <position position="157"/>
    </location>
    <ligand>
        <name>FMN</name>
        <dbReference type="ChEBI" id="CHEBI:58210"/>
    </ligand>
</feature>
<gene>
    <name evidence="8" type="ORF">F8O04_07215</name>
</gene>
<dbReference type="Proteomes" id="UP000431744">
    <property type="component" value="Unassembled WGS sequence"/>
</dbReference>
<dbReference type="Gene3D" id="3.20.20.30">
    <property type="entry name" value="Luciferase-like domain"/>
    <property type="match status" value="1"/>
</dbReference>
<evidence type="ECO:0000259" key="7">
    <source>
        <dbReference type="Pfam" id="PF00296"/>
    </source>
</evidence>